<dbReference type="AlphaFoldDB" id="S7WAY7"/>
<name>S7WAY7_SPRLO</name>
<proteinExistence type="predicted"/>
<evidence type="ECO:0000313" key="1">
    <source>
        <dbReference type="EMBL" id="EPR78952.1"/>
    </source>
</evidence>
<protein>
    <submittedName>
        <fullName evidence="1">Uncharacterized protein</fullName>
    </submittedName>
</protein>
<comment type="caution">
    <text evidence="1">The sequence shown here is derived from an EMBL/GenBank/DDBJ whole genome shotgun (WGS) entry which is preliminary data.</text>
</comment>
<dbReference type="HOGENOM" id="CLU_1086542_0_0_1"/>
<organism evidence="1 2">
    <name type="scientific">Spraguea lophii (strain 42_110)</name>
    <name type="common">Microsporidian parasite</name>
    <dbReference type="NCBI Taxonomy" id="1358809"/>
    <lineage>
        <taxon>Eukaryota</taxon>
        <taxon>Fungi</taxon>
        <taxon>Fungi incertae sedis</taxon>
        <taxon>Microsporidia</taxon>
        <taxon>Spragueidae</taxon>
        <taxon>Spraguea</taxon>
    </lineage>
</organism>
<dbReference type="EMBL" id="ATCN01000469">
    <property type="protein sequence ID" value="EPR78952.1"/>
    <property type="molecule type" value="Genomic_DNA"/>
</dbReference>
<dbReference type="VEuPathDB" id="MicrosporidiaDB:SLOPH_958"/>
<dbReference type="InParanoid" id="S7WAY7"/>
<accession>S7WAY7</accession>
<dbReference type="Proteomes" id="UP000014978">
    <property type="component" value="Unassembled WGS sequence"/>
</dbReference>
<reference evidence="2" key="1">
    <citation type="journal article" date="2013" name="PLoS Genet.">
        <title>The genome of Spraguea lophii and the basis of host-microsporidian interactions.</title>
        <authorList>
            <person name="Campbell S.E."/>
            <person name="Williams T.A."/>
            <person name="Yousuf A."/>
            <person name="Soanes D.M."/>
            <person name="Paszkiewicz K.H."/>
            <person name="Williams B.A.P."/>
        </authorList>
    </citation>
    <scope>NUCLEOTIDE SEQUENCE [LARGE SCALE GENOMIC DNA]</scope>
    <source>
        <strain evidence="2">42_110</strain>
    </source>
</reference>
<sequence length="256" mass="30671">MRQYSEVHLNNEICKPLESNEDAVSLNTSPYLEKNEIIPVEKLDFLYNRLLTMTEPKLFKNLFFFLAENRYFNSNRFFLKNVDYNLLKKLKDESLIKMDKSLINLLKCNITYKIMGLEEHIVIGIQQRLGIIIEINEFHKELKRLVFSKDEIDIFVKKIKKRKIDEKIFYLLSNDTKRITLGILKYYKNKIKNEIIENKKIVNGIEEECVGKVKIINFYKIMDKKEIRKKNLNEIIERLEALYISLSNFLEPKQLY</sequence>
<evidence type="ECO:0000313" key="2">
    <source>
        <dbReference type="Proteomes" id="UP000014978"/>
    </source>
</evidence>
<keyword evidence="2" id="KW-1185">Reference proteome</keyword>
<gene>
    <name evidence="1" type="ORF">SLOPH_958</name>
</gene>